<evidence type="ECO:0000313" key="2">
    <source>
        <dbReference type="Proteomes" id="UP000708208"/>
    </source>
</evidence>
<protein>
    <submittedName>
        <fullName evidence="1">Uncharacterized protein</fullName>
    </submittedName>
</protein>
<dbReference type="Proteomes" id="UP000708208">
    <property type="component" value="Unassembled WGS sequence"/>
</dbReference>
<gene>
    <name evidence="1" type="ORF">AFUS01_LOCUS7161</name>
</gene>
<name>A0A8J2NLR4_9HEXA</name>
<accession>A0A8J2NLR4</accession>
<reference evidence="1" key="1">
    <citation type="submission" date="2021-06" db="EMBL/GenBank/DDBJ databases">
        <authorList>
            <person name="Hodson N. C."/>
            <person name="Mongue J. A."/>
            <person name="Jaron S. K."/>
        </authorList>
    </citation>
    <scope>NUCLEOTIDE SEQUENCE</scope>
</reference>
<dbReference type="EMBL" id="CAJVCH010048083">
    <property type="protein sequence ID" value="CAG7717721.1"/>
    <property type="molecule type" value="Genomic_DNA"/>
</dbReference>
<dbReference type="AlphaFoldDB" id="A0A8J2NLR4"/>
<proteinExistence type="predicted"/>
<sequence>MDFSEDVCTEGNCAPAGIESHLKSSSNMLADITAMKHLDDEKEYNRSLNGSGCLNVVPFFGVDEEYSSNETILSELTTLVSPIVATNAIIASRYMDVVEVMDTNANSSTVQKLLITMKIKNTWATI</sequence>
<keyword evidence="2" id="KW-1185">Reference proteome</keyword>
<evidence type="ECO:0000313" key="1">
    <source>
        <dbReference type="EMBL" id="CAG7717721.1"/>
    </source>
</evidence>
<comment type="caution">
    <text evidence="1">The sequence shown here is derived from an EMBL/GenBank/DDBJ whole genome shotgun (WGS) entry which is preliminary data.</text>
</comment>
<organism evidence="1 2">
    <name type="scientific">Allacma fusca</name>
    <dbReference type="NCBI Taxonomy" id="39272"/>
    <lineage>
        <taxon>Eukaryota</taxon>
        <taxon>Metazoa</taxon>
        <taxon>Ecdysozoa</taxon>
        <taxon>Arthropoda</taxon>
        <taxon>Hexapoda</taxon>
        <taxon>Collembola</taxon>
        <taxon>Symphypleona</taxon>
        <taxon>Sminthuridae</taxon>
        <taxon>Allacma</taxon>
    </lineage>
</organism>